<evidence type="ECO:0000256" key="7">
    <source>
        <dbReference type="SAM" id="Phobius"/>
    </source>
</evidence>
<keyword evidence="2" id="KW-1003">Cell membrane</keyword>
<organism evidence="8 9">
    <name type="scientific">Ramlibacter pallidus</name>
    <dbReference type="NCBI Taxonomy" id="2780087"/>
    <lineage>
        <taxon>Bacteria</taxon>
        <taxon>Pseudomonadati</taxon>
        <taxon>Pseudomonadota</taxon>
        <taxon>Betaproteobacteria</taxon>
        <taxon>Burkholderiales</taxon>
        <taxon>Comamonadaceae</taxon>
        <taxon>Ramlibacter</taxon>
    </lineage>
</organism>
<dbReference type="Proteomes" id="UP000806285">
    <property type="component" value="Unassembled WGS sequence"/>
</dbReference>
<evidence type="ECO:0000256" key="1">
    <source>
        <dbReference type="ARBA" id="ARBA00004651"/>
    </source>
</evidence>
<evidence type="ECO:0000313" key="9">
    <source>
        <dbReference type="Proteomes" id="UP000806285"/>
    </source>
</evidence>
<sequence length="320" mass="34191">MPLTDRIPARLQRAVRPLRPFARALDLWSEAGGMRMSAAMSFYGILSLAPLLLAIVGMLGWWLDRGALEKGLLAQLGAVIGEQGTAVIAQALQSAQEPSEGITASVIGFSVLLFGATGVFGELQNAFERVWSQGRGPQPKQSWMHTASLRLRGIGYILVFGFLLLVSLVVSTLLSMFSGWAGSWVPMELAVRVLNEVIGLGVGTLLFVGLMRLSGGPKPRMRFLLFGAAAGALLFTIGRQLMALYLANAAVVSAYGAAGSLIVLLMWIYFSSAVLLLGAATARAVEEHVSERHGAKVQGAPGTERRKGERRRSPRGVPAH</sequence>
<accession>A0ABR9S2C5</accession>
<evidence type="ECO:0000313" key="8">
    <source>
        <dbReference type="EMBL" id="MBE7367660.1"/>
    </source>
</evidence>
<reference evidence="8 9" key="1">
    <citation type="submission" date="2020-10" db="EMBL/GenBank/DDBJ databases">
        <title>Ramlibacter sp. HM2 16S ribosomal RNA gene Genome sequencing and assembly.</title>
        <authorList>
            <person name="Kang M."/>
        </authorList>
    </citation>
    <scope>NUCLEOTIDE SEQUENCE [LARGE SCALE GENOMIC DNA]</scope>
    <source>
        <strain evidence="8 9">HM2</strain>
    </source>
</reference>
<dbReference type="RefSeq" id="WP_193676244.1">
    <property type="nucleotide sequence ID" value="NZ_JADDIV010000002.1"/>
</dbReference>
<feature type="transmembrane region" description="Helical" evidence="7">
    <location>
        <begin position="102"/>
        <end position="123"/>
    </location>
</feature>
<evidence type="ECO:0000256" key="5">
    <source>
        <dbReference type="ARBA" id="ARBA00023136"/>
    </source>
</evidence>
<dbReference type="Pfam" id="PF03631">
    <property type="entry name" value="Virul_fac_BrkB"/>
    <property type="match status" value="1"/>
</dbReference>
<comment type="caution">
    <text evidence="8">The sequence shown here is derived from an EMBL/GenBank/DDBJ whole genome shotgun (WGS) entry which is preliminary data.</text>
</comment>
<evidence type="ECO:0000256" key="4">
    <source>
        <dbReference type="ARBA" id="ARBA00022989"/>
    </source>
</evidence>
<proteinExistence type="predicted"/>
<keyword evidence="5 7" id="KW-0472">Membrane</keyword>
<feature type="transmembrane region" description="Helical" evidence="7">
    <location>
        <begin position="252"/>
        <end position="277"/>
    </location>
</feature>
<dbReference type="PANTHER" id="PTHR30213">
    <property type="entry name" value="INNER MEMBRANE PROTEIN YHJD"/>
    <property type="match status" value="1"/>
</dbReference>
<feature type="region of interest" description="Disordered" evidence="6">
    <location>
        <begin position="291"/>
        <end position="320"/>
    </location>
</feature>
<dbReference type="InterPro" id="IPR017039">
    <property type="entry name" value="Virul_fac_BrkB"/>
</dbReference>
<dbReference type="EMBL" id="JADDIV010000002">
    <property type="protein sequence ID" value="MBE7367660.1"/>
    <property type="molecule type" value="Genomic_DNA"/>
</dbReference>
<evidence type="ECO:0000256" key="6">
    <source>
        <dbReference type="SAM" id="MobiDB-lite"/>
    </source>
</evidence>
<feature type="transmembrane region" description="Helical" evidence="7">
    <location>
        <begin position="189"/>
        <end position="211"/>
    </location>
</feature>
<gene>
    <name evidence="8" type="ORF">IM787_08795</name>
</gene>
<evidence type="ECO:0000256" key="3">
    <source>
        <dbReference type="ARBA" id="ARBA00022692"/>
    </source>
</evidence>
<comment type="subcellular location">
    <subcellularLocation>
        <location evidence="1">Cell membrane</location>
        <topology evidence="1">Multi-pass membrane protein</topology>
    </subcellularLocation>
</comment>
<dbReference type="PIRSF" id="PIRSF035875">
    <property type="entry name" value="RNase_BN"/>
    <property type="match status" value="1"/>
</dbReference>
<name>A0ABR9S2C5_9BURK</name>
<dbReference type="PANTHER" id="PTHR30213:SF1">
    <property type="entry name" value="INNER MEMBRANE PROTEIN YHJD"/>
    <property type="match status" value="1"/>
</dbReference>
<keyword evidence="3 7" id="KW-0812">Transmembrane</keyword>
<feature type="transmembrane region" description="Helical" evidence="7">
    <location>
        <begin position="42"/>
        <end position="63"/>
    </location>
</feature>
<feature type="transmembrane region" description="Helical" evidence="7">
    <location>
        <begin position="223"/>
        <end position="246"/>
    </location>
</feature>
<protein>
    <submittedName>
        <fullName evidence="8">YihY/virulence factor BrkB family protein</fullName>
    </submittedName>
</protein>
<evidence type="ECO:0000256" key="2">
    <source>
        <dbReference type="ARBA" id="ARBA00022475"/>
    </source>
</evidence>
<feature type="transmembrane region" description="Helical" evidence="7">
    <location>
        <begin position="154"/>
        <end position="177"/>
    </location>
</feature>
<keyword evidence="4 7" id="KW-1133">Transmembrane helix</keyword>
<keyword evidence="9" id="KW-1185">Reference proteome</keyword>